<comment type="caution">
    <text evidence="5">The sequence shown here is derived from an EMBL/GenBank/DDBJ whole genome shotgun (WGS) entry which is preliminary data.</text>
</comment>
<evidence type="ECO:0000256" key="4">
    <source>
        <dbReference type="SAM" id="SignalP"/>
    </source>
</evidence>
<evidence type="ECO:0000256" key="3">
    <source>
        <dbReference type="PIRSR" id="PIRSR002825-1"/>
    </source>
</evidence>
<evidence type="ECO:0000256" key="1">
    <source>
        <dbReference type="ARBA" id="ARBA00008520"/>
    </source>
</evidence>
<keyword evidence="6" id="KW-1185">Reference proteome</keyword>
<evidence type="ECO:0000313" key="5">
    <source>
        <dbReference type="EMBL" id="PTX46919.1"/>
    </source>
</evidence>
<protein>
    <submittedName>
        <fullName evidence="5">Iron(III) transport system substrate-binding protein</fullName>
    </submittedName>
</protein>
<keyword evidence="2 4" id="KW-0732">Signal</keyword>
<dbReference type="Gene3D" id="3.40.190.10">
    <property type="entry name" value="Periplasmic binding protein-like II"/>
    <property type="match status" value="2"/>
</dbReference>
<dbReference type="GO" id="GO:0046872">
    <property type="term" value="F:metal ion binding"/>
    <property type="evidence" value="ECO:0007669"/>
    <property type="project" value="UniProtKB-KW"/>
</dbReference>
<evidence type="ECO:0000313" key="6">
    <source>
        <dbReference type="Proteomes" id="UP000244069"/>
    </source>
</evidence>
<dbReference type="OrthoDB" id="9769567at2"/>
<accession>A0A2T6ASX6</accession>
<dbReference type="Proteomes" id="UP000244069">
    <property type="component" value="Unassembled WGS sequence"/>
</dbReference>
<comment type="similarity">
    <text evidence="1">Belongs to the bacterial solute-binding protein 1 family.</text>
</comment>
<evidence type="ECO:0000256" key="2">
    <source>
        <dbReference type="ARBA" id="ARBA00022729"/>
    </source>
</evidence>
<dbReference type="PANTHER" id="PTHR30006">
    <property type="entry name" value="THIAMINE-BINDING PERIPLASMIC PROTEIN-RELATED"/>
    <property type="match status" value="1"/>
</dbReference>
<dbReference type="AlphaFoldDB" id="A0A2T6ASX6"/>
<keyword evidence="3" id="KW-0408">Iron</keyword>
<dbReference type="InterPro" id="IPR026045">
    <property type="entry name" value="Ferric-bd"/>
</dbReference>
<sequence length="334" mass="36920">MSHRLIPALAALAVATPALAQEVNVYSYRQPELLAPLTDAFTEETGIDVNVAYLEKGMVERLRAEGERSPADLIFTVDISRLAAAVDAGVTQAAESDALRENVPSQYRDPDGHWWGLTTRARIVYASKDRVDPSEVTTYEDLADPKWEGRICTRSGTHPYTLALVAAMIEHHGEEETKTWLEGVKSNLARRPQGNDRAQVRAIWAGECDISLGNTYYMGKMLEDSEQQEWANSVNVLFPEFEDGGTHVNISGVAMTKSAPNRDAALQMMEFLTSPEAQEIYAAANYEYPIAPGSEAVELVQSWGEFGADPLNLMEIADHRDEALRLVEEVDFDG</sequence>
<dbReference type="RefSeq" id="WP_107976938.1">
    <property type="nucleotide sequence ID" value="NZ_BMEZ01000015.1"/>
</dbReference>
<reference evidence="5 6" key="1">
    <citation type="submission" date="2018-04" db="EMBL/GenBank/DDBJ databases">
        <title>Genomic Encyclopedia of Archaeal and Bacterial Type Strains, Phase II (KMG-II): from individual species to whole genera.</title>
        <authorList>
            <person name="Goeker M."/>
        </authorList>
    </citation>
    <scope>NUCLEOTIDE SEQUENCE [LARGE SCALE GENOMIC DNA]</scope>
    <source>
        <strain evidence="5 6">DSM 29329</strain>
    </source>
</reference>
<proteinExistence type="inferred from homology"/>
<dbReference type="PIRSF" id="PIRSF002825">
    <property type="entry name" value="CfbpA"/>
    <property type="match status" value="1"/>
</dbReference>
<keyword evidence="3" id="KW-0479">Metal-binding</keyword>
<gene>
    <name evidence="5" type="ORF">C8N44_11461</name>
</gene>
<dbReference type="PANTHER" id="PTHR30006:SF15">
    <property type="entry name" value="IRON-UTILIZATION PERIPLASMIC PROTEIN"/>
    <property type="match status" value="1"/>
</dbReference>
<feature type="signal peptide" evidence="4">
    <location>
        <begin position="1"/>
        <end position="20"/>
    </location>
</feature>
<dbReference type="GO" id="GO:0030288">
    <property type="term" value="C:outer membrane-bounded periplasmic space"/>
    <property type="evidence" value="ECO:0007669"/>
    <property type="project" value="TreeGrafter"/>
</dbReference>
<dbReference type="Pfam" id="PF13343">
    <property type="entry name" value="SBP_bac_6"/>
    <property type="match status" value="1"/>
</dbReference>
<dbReference type="CDD" id="cd13542">
    <property type="entry name" value="PBP2_FutA1_ilke"/>
    <property type="match status" value="1"/>
</dbReference>
<organism evidence="5 6">
    <name type="scientific">Allosediminivita pacifica</name>
    <dbReference type="NCBI Taxonomy" id="1267769"/>
    <lineage>
        <taxon>Bacteria</taxon>
        <taxon>Pseudomonadati</taxon>
        <taxon>Pseudomonadota</taxon>
        <taxon>Alphaproteobacteria</taxon>
        <taxon>Rhodobacterales</taxon>
        <taxon>Paracoccaceae</taxon>
        <taxon>Allosediminivita</taxon>
    </lineage>
</organism>
<feature type="binding site" evidence="3">
    <location>
        <position position="217"/>
    </location>
    <ligand>
        <name>Fe cation</name>
        <dbReference type="ChEBI" id="CHEBI:24875"/>
    </ligand>
</feature>
<name>A0A2T6ASX6_9RHOB</name>
<dbReference type="EMBL" id="QBKN01000014">
    <property type="protein sequence ID" value="PTX46919.1"/>
    <property type="molecule type" value="Genomic_DNA"/>
</dbReference>
<dbReference type="SUPFAM" id="SSF53850">
    <property type="entry name" value="Periplasmic binding protein-like II"/>
    <property type="match status" value="1"/>
</dbReference>
<feature type="chain" id="PRO_5015493451" evidence="4">
    <location>
        <begin position="21"/>
        <end position="334"/>
    </location>
</feature>
<feature type="binding site" evidence="3">
    <location>
        <position position="216"/>
    </location>
    <ligand>
        <name>Fe cation</name>
        <dbReference type="ChEBI" id="CHEBI:24875"/>
    </ligand>
</feature>